<dbReference type="AlphaFoldDB" id="A0A9P4LM40"/>
<dbReference type="OrthoDB" id="5598843at2759"/>
<dbReference type="EMBL" id="ML978174">
    <property type="protein sequence ID" value="KAF2032206.1"/>
    <property type="molecule type" value="Genomic_DNA"/>
</dbReference>
<name>A0A9P4LM40_9PLEO</name>
<evidence type="ECO:0000313" key="3">
    <source>
        <dbReference type="Proteomes" id="UP000799777"/>
    </source>
</evidence>
<keyword evidence="3" id="KW-1185">Reference proteome</keyword>
<reference evidence="2" key="1">
    <citation type="journal article" date="2020" name="Stud. Mycol.">
        <title>101 Dothideomycetes genomes: a test case for predicting lifestyles and emergence of pathogens.</title>
        <authorList>
            <person name="Haridas S."/>
            <person name="Albert R."/>
            <person name="Binder M."/>
            <person name="Bloem J."/>
            <person name="Labutti K."/>
            <person name="Salamov A."/>
            <person name="Andreopoulos B."/>
            <person name="Baker S."/>
            <person name="Barry K."/>
            <person name="Bills G."/>
            <person name="Bluhm B."/>
            <person name="Cannon C."/>
            <person name="Castanera R."/>
            <person name="Culley D."/>
            <person name="Daum C."/>
            <person name="Ezra D."/>
            <person name="Gonzalez J."/>
            <person name="Henrissat B."/>
            <person name="Kuo A."/>
            <person name="Liang C."/>
            <person name="Lipzen A."/>
            <person name="Lutzoni F."/>
            <person name="Magnuson J."/>
            <person name="Mondo S."/>
            <person name="Nolan M."/>
            <person name="Ohm R."/>
            <person name="Pangilinan J."/>
            <person name="Park H.-J."/>
            <person name="Ramirez L."/>
            <person name="Alfaro M."/>
            <person name="Sun H."/>
            <person name="Tritt A."/>
            <person name="Yoshinaga Y."/>
            <person name="Zwiers L.-H."/>
            <person name="Turgeon B."/>
            <person name="Goodwin S."/>
            <person name="Spatafora J."/>
            <person name="Crous P."/>
            <person name="Grigoriev I."/>
        </authorList>
    </citation>
    <scope>NUCLEOTIDE SEQUENCE</scope>
    <source>
        <strain evidence="2">CBS 110217</strain>
    </source>
</reference>
<proteinExistence type="predicted"/>
<accession>A0A9P4LM40</accession>
<evidence type="ECO:0000256" key="1">
    <source>
        <dbReference type="SAM" id="MobiDB-lite"/>
    </source>
</evidence>
<sequence>NSLRRPGQGNRPTQDRSSSGTNIPTKDGGRPQPASALSGNAWGGKGKAVGSAQGAQASGPAEHHVPVRDFNANEVRDFLKKKYFESTADQPAVYHKVQGDSVVKRSSGAWGSRGTRNMSHLMPSGQDFFTQLKKQLAAVDHSKSTQ</sequence>
<gene>
    <name evidence="2" type="ORF">EK21DRAFT_37710</name>
</gene>
<feature type="non-terminal residue" evidence="2">
    <location>
        <position position="1"/>
    </location>
</feature>
<organism evidence="2 3">
    <name type="scientific">Setomelanomma holmii</name>
    <dbReference type="NCBI Taxonomy" id="210430"/>
    <lineage>
        <taxon>Eukaryota</taxon>
        <taxon>Fungi</taxon>
        <taxon>Dikarya</taxon>
        <taxon>Ascomycota</taxon>
        <taxon>Pezizomycotina</taxon>
        <taxon>Dothideomycetes</taxon>
        <taxon>Pleosporomycetidae</taxon>
        <taxon>Pleosporales</taxon>
        <taxon>Pleosporineae</taxon>
        <taxon>Phaeosphaeriaceae</taxon>
        <taxon>Setomelanomma</taxon>
    </lineage>
</organism>
<feature type="compositionally biased region" description="Polar residues" evidence="1">
    <location>
        <begin position="10"/>
        <end position="24"/>
    </location>
</feature>
<evidence type="ECO:0000313" key="2">
    <source>
        <dbReference type="EMBL" id="KAF2032206.1"/>
    </source>
</evidence>
<feature type="compositionally biased region" description="Low complexity" evidence="1">
    <location>
        <begin position="48"/>
        <end position="59"/>
    </location>
</feature>
<feature type="region of interest" description="Disordered" evidence="1">
    <location>
        <begin position="1"/>
        <end position="69"/>
    </location>
</feature>
<comment type="caution">
    <text evidence="2">The sequence shown here is derived from an EMBL/GenBank/DDBJ whole genome shotgun (WGS) entry which is preliminary data.</text>
</comment>
<feature type="non-terminal residue" evidence="2">
    <location>
        <position position="146"/>
    </location>
</feature>
<dbReference type="Proteomes" id="UP000799777">
    <property type="component" value="Unassembled WGS sequence"/>
</dbReference>
<protein>
    <submittedName>
        <fullName evidence="2">Uncharacterized protein</fullName>
    </submittedName>
</protein>